<accession>A0ABU9GT08</accession>
<dbReference type="InterPro" id="IPR034660">
    <property type="entry name" value="DinB/YfiT-like"/>
</dbReference>
<evidence type="ECO:0000313" key="3">
    <source>
        <dbReference type="EMBL" id="MEL0630452.1"/>
    </source>
</evidence>
<evidence type="ECO:0000256" key="2">
    <source>
        <dbReference type="ARBA" id="ARBA00022723"/>
    </source>
</evidence>
<reference evidence="3 4" key="1">
    <citation type="submission" date="2024-02" db="EMBL/GenBank/DDBJ databases">
        <title>Bacteria isolated from the canopy kelp, Nereocystis luetkeana.</title>
        <authorList>
            <person name="Pfister C.A."/>
            <person name="Younker I.T."/>
            <person name="Light S.H."/>
        </authorList>
    </citation>
    <scope>NUCLEOTIDE SEQUENCE [LARGE SCALE GENOMIC DNA]</scope>
    <source>
        <strain evidence="3 4">TI.1.05</strain>
    </source>
</reference>
<keyword evidence="2" id="KW-0479">Metal-binding</keyword>
<organism evidence="3 4">
    <name type="scientific">Psychromonas aquatilis</name>
    <dbReference type="NCBI Taxonomy" id="2005072"/>
    <lineage>
        <taxon>Bacteria</taxon>
        <taxon>Pseudomonadati</taxon>
        <taxon>Pseudomonadota</taxon>
        <taxon>Gammaproteobacteria</taxon>
        <taxon>Alteromonadales</taxon>
        <taxon>Psychromonadaceae</taxon>
        <taxon>Psychromonas</taxon>
    </lineage>
</organism>
<sequence>MEFKQHVYQMADYNQWINQKLYEAISVISPEKLHQDQGARFGSIFASLNHICVSDTLWLKRFSSVLDKYDAYQPIANLAMPASMDVFLANNFKDLKDRRVLLDEALLELASELSDQDLSQPISYQNDKGKDANKSLFNLLMHVFNYQTYHKGQIITLLSQMDIDIGITDLEFIQANII</sequence>
<comment type="similarity">
    <text evidence="1">Belongs to the DinB family.</text>
</comment>
<evidence type="ECO:0000313" key="4">
    <source>
        <dbReference type="Proteomes" id="UP001369082"/>
    </source>
</evidence>
<dbReference type="Gene3D" id="1.20.120.450">
    <property type="entry name" value="dinb family like domain"/>
    <property type="match status" value="1"/>
</dbReference>
<gene>
    <name evidence="3" type="ORF">V6256_12620</name>
</gene>
<dbReference type="Proteomes" id="UP001369082">
    <property type="component" value="Unassembled WGS sequence"/>
</dbReference>
<dbReference type="InterPro" id="IPR007837">
    <property type="entry name" value="DinB"/>
</dbReference>
<dbReference type="EMBL" id="JBAKAZ010000056">
    <property type="protein sequence ID" value="MEL0630452.1"/>
    <property type="molecule type" value="Genomic_DNA"/>
</dbReference>
<dbReference type="SUPFAM" id="SSF109854">
    <property type="entry name" value="DinB/YfiT-like putative metalloenzymes"/>
    <property type="match status" value="1"/>
</dbReference>
<evidence type="ECO:0000256" key="1">
    <source>
        <dbReference type="ARBA" id="ARBA00008635"/>
    </source>
</evidence>
<comment type="caution">
    <text evidence="3">The sequence shown here is derived from an EMBL/GenBank/DDBJ whole genome shotgun (WGS) entry which is preliminary data.</text>
</comment>
<name>A0ABU9GT08_9GAMM</name>
<dbReference type="PANTHER" id="PTHR37302:SF1">
    <property type="entry name" value="PROTEIN DINB"/>
    <property type="match status" value="1"/>
</dbReference>
<keyword evidence="4" id="KW-1185">Reference proteome</keyword>
<dbReference type="PANTHER" id="PTHR37302">
    <property type="entry name" value="SLR1116 PROTEIN"/>
    <property type="match status" value="1"/>
</dbReference>
<dbReference type="Pfam" id="PF05163">
    <property type="entry name" value="DinB"/>
    <property type="match status" value="1"/>
</dbReference>
<dbReference type="RefSeq" id="WP_341598580.1">
    <property type="nucleotide sequence ID" value="NZ_JBAKAZ010000056.1"/>
</dbReference>
<proteinExistence type="inferred from homology"/>
<protein>
    <submittedName>
        <fullName evidence="3">DinB family protein</fullName>
    </submittedName>
</protein>